<name>E1YLE0_9BACT</name>
<dbReference type="InterPro" id="IPR011335">
    <property type="entry name" value="Restrct_endonuc-II-like"/>
</dbReference>
<reference evidence="2" key="1">
    <citation type="journal article" date="2011" name="Environ. Microbiol.">
        <title>Genomic insights into the metabolic potential of the polycyclic aromatic hydrocarbon degrading sulfate-reducing Deltaproteobacterium N47.</title>
        <authorList>
            <person name="Bergmann F."/>
            <person name="Selesi D."/>
            <person name="Weinmaier T."/>
            <person name="Tischler P."/>
            <person name="Rattei T."/>
            <person name="Meckenstock R.U."/>
        </authorList>
    </citation>
    <scope>NUCLEOTIDE SEQUENCE</scope>
</reference>
<dbReference type="CDD" id="cd22345">
    <property type="entry name" value="PDDEXK_nuclease"/>
    <property type="match status" value="1"/>
</dbReference>
<sequence length="245" mass="28033">MKPISKEKIAEYVEQKIPEFHHNRLEKLKKLKLKEVLKRKNPYLFKVKYIVTAGDFIKTILDAHLSSQEETLFGGFLEGLAIYICNFVYNGTKSSTEGIDLELEKDSSKYIVSIKSGPNWGNSSQINKMKDNFRKAKRILGTNISSSLNVIAVNGCCYGKDNIPDKGEYLKLCGQRFWAFVSGNENLYTELIDPLGHKAKEKNDQFLEEYGKVVNKFSLEFMEMFCDSTGSIHWDKVIQFNSGKK</sequence>
<protein>
    <recommendedName>
        <fullName evidence="1">Type II restriction endonuclease EcoO109IR domain-containing protein</fullName>
    </recommendedName>
</protein>
<dbReference type="EMBL" id="FR695877">
    <property type="protein sequence ID" value="CBX30923.1"/>
    <property type="molecule type" value="Genomic_DNA"/>
</dbReference>
<evidence type="ECO:0000313" key="2">
    <source>
        <dbReference type="EMBL" id="CBX30923.1"/>
    </source>
</evidence>
<organism evidence="2">
    <name type="scientific">uncultured Desulfobacterium sp</name>
    <dbReference type="NCBI Taxonomy" id="201089"/>
    <lineage>
        <taxon>Bacteria</taxon>
        <taxon>Pseudomonadati</taxon>
        <taxon>Thermodesulfobacteriota</taxon>
        <taxon>Desulfobacteria</taxon>
        <taxon>Desulfobacterales</taxon>
        <taxon>Desulfobacteriaceae</taxon>
        <taxon>Desulfobacterium</taxon>
        <taxon>environmental samples</taxon>
    </lineage>
</organism>
<gene>
    <name evidence="2" type="ORF">N47_E44350</name>
</gene>
<dbReference type="Pfam" id="PF14511">
    <property type="entry name" value="RE_EcoO109I"/>
    <property type="match status" value="1"/>
</dbReference>
<dbReference type="InterPro" id="IPR032793">
    <property type="entry name" value="RE_EcoO109IR"/>
</dbReference>
<dbReference type="REBASE" id="35280">
    <property type="entry name" value="DspN47ORF44340P"/>
</dbReference>
<accession>E1YLE0</accession>
<feature type="domain" description="Type II restriction endonuclease EcoO109IR" evidence="1">
    <location>
        <begin position="8"/>
        <end position="203"/>
    </location>
</feature>
<dbReference type="SUPFAM" id="SSF52980">
    <property type="entry name" value="Restriction endonuclease-like"/>
    <property type="match status" value="1"/>
</dbReference>
<proteinExistence type="predicted"/>
<dbReference type="AlphaFoldDB" id="E1YLE0"/>
<evidence type="ECO:0000259" key="1">
    <source>
        <dbReference type="Pfam" id="PF14511"/>
    </source>
</evidence>